<evidence type="ECO:0000256" key="1">
    <source>
        <dbReference type="ARBA" id="ARBA00011028"/>
    </source>
</evidence>
<keyword evidence="2" id="KW-0813">Transport</keyword>
<dbReference type="Gene3D" id="3.40.50.1980">
    <property type="entry name" value="Nitrogenase molybdenum iron protein domain"/>
    <property type="match status" value="2"/>
</dbReference>
<reference evidence="7" key="1">
    <citation type="journal article" date="2019" name="Int. J. Syst. Evol. Microbiol.">
        <title>The Global Catalogue of Microorganisms (GCM) 10K type strain sequencing project: providing services to taxonomists for standard genome sequencing and annotation.</title>
        <authorList>
            <consortium name="The Broad Institute Genomics Platform"/>
            <consortium name="The Broad Institute Genome Sequencing Center for Infectious Disease"/>
            <person name="Wu L."/>
            <person name="Ma J."/>
        </authorList>
    </citation>
    <scope>NUCLEOTIDE SEQUENCE [LARGE SCALE GENOMIC DNA]</scope>
    <source>
        <strain evidence="7">XZYJ18</strain>
    </source>
</reference>
<evidence type="ECO:0000313" key="6">
    <source>
        <dbReference type="EMBL" id="MFC4560671.1"/>
    </source>
</evidence>
<evidence type="ECO:0000256" key="4">
    <source>
        <dbReference type="SAM" id="MobiDB-lite"/>
    </source>
</evidence>
<feature type="compositionally biased region" description="Basic and acidic residues" evidence="4">
    <location>
        <begin position="147"/>
        <end position="160"/>
    </location>
</feature>
<feature type="signal peptide" evidence="5">
    <location>
        <begin position="1"/>
        <end position="29"/>
    </location>
</feature>
<dbReference type="PANTHER" id="PTHR42953">
    <property type="entry name" value="HIGH-AFFINITY ZINC UPTAKE SYSTEM PROTEIN ZNUA-RELATED"/>
    <property type="match status" value="1"/>
</dbReference>
<sequence length="328" mass="33358">MRSGTSVKVAALCAAGVAVLAGCGGGAGAGGGGGAVDVVTGVYPLEWLAGQVGGEHVEVTNLTEPGAEPHDLELTPRQIGSVASADVVFFIHGLQPAVDDAAEQEGGENALDVADTVDLRPAADAGGDDAHAEDGHSDDHADEEADGDGHDHGDADADPHMWLDTDRMAQAAAGLAERLGEADPDNAGDYTANAERVADELADIGTAYTEGLAECESRDMVVAHSAFGYLADAYDLHQIGVSGIDPEAEPSPARLAEVAGLVEEHGITTVFTETLTSPRVAETIAAETGAETAVLDPLEGITDRSPGDDYPSVMRANLDALTGALRCS</sequence>
<dbReference type="SUPFAM" id="SSF53807">
    <property type="entry name" value="Helical backbone' metal receptor"/>
    <property type="match status" value="1"/>
</dbReference>
<proteinExistence type="inferred from homology"/>
<name>A0ABV9DP14_9ACTN</name>
<evidence type="ECO:0000256" key="2">
    <source>
        <dbReference type="ARBA" id="ARBA00022448"/>
    </source>
</evidence>
<accession>A0ABV9DP14</accession>
<comment type="similarity">
    <text evidence="1">Belongs to the bacterial solute-binding protein 9 family.</text>
</comment>
<dbReference type="PANTHER" id="PTHR42953:SF3">
    <property type="entry name" value="HIGH-AFFINITY ZINC UPTAKE SYSTEM PROTEIN ZNUA"/>
    <property type="match status" value="1"/>
</dbReference>
<evidence type="ECO:0000256" key="5">
    <source>
        <dbReference type="SAM" id="SignalP"/>
    </source>
</evidence>
<keyword evidence="3 5" id="KW-0732">Signal</keyword>
<feature type="region of interest" description="Disordered" evidence="4">
    <location>
        <begin position="121"/>
        <end position="160"/>
    </location>
</feature>
<evidence type="ECO:0000313" key="7">
    <source>
        <dbReference type="Proteomes" id="UP001595923"/>
    </source>
</evidence>
<dbReference type="RefSeq" id="WP_378571028.1">
    <property type="nucleotide sequence ID" value="NZ_JBHSFQ010000002.1"/>
</dbReference>
<gene>
    <name evidence="6" type="ORF">ACFO4E_02245</name>
</gene>
<comment type="caution">
    <text evidence="6">The sequence shown here is derived from an EMBL/GenBank/DDBJ whole genome shotgun (WGS) entry which is preliminary data.</text>
</comment>
<dbReference type="Pfam" id="PF01297">
    <property type="entry name" value="ZnuA"/>
    <property type="match status" value="1"/>
</dbReference>
<dbReference type="InterPro" id="IPR006127">
    <property type="entry name" value="ZnuA-like"/>
</dbReference>
<keyword evidence="7" id="KW-1185">Reference proteome</keyword>
<evidence type="ECO:0000256" key="3">
    <source>
        <dbReference type="ARBA" id="ARBA00022729"/>
    </source>
</evidence>
<feature type="compositionally biased region" description="Basic and acidic residues" evidence="4">
    <location>
        <begin position="128"/>
        <end position="139"/>
    </location>
</feature>
<dbReference type="EMBL" id="JBHSFQ010000002">
    <property type="protein sequence ID" value="MFC4560671.1"/>
    <property type="molecule type" value="Genomic_DNA"/>
</dbReference>
<dbReference type="PROSITE" id="PS51257">
    <property type="entry name" value="PROKAR_LIPOPROTEIN"/>
    <property type="match status" value="1"/>
</dbReference>
<dbReference type="Proteomes" id="UP001595923">
    <property type="component" value="Unassembled WGS sequence"/>
</dbReference>
<protein>
    <submittedName>
        <fullName evidence="6">Metal ABC transporter solute-binding protein, Zn/Mn family</fullName>
    </submittedName>
</protein>
<feature type="chain" id="PRO_5046595622" evidence="5">
    <location>
        <begin position="30"/>
        <end position="328"/>
    </location>
</feature>
<dbReference type="InterPro" id="IPR050492">
    <property type="entry name" value="Bact_metal-bind_prot9"/>
</dbReference>
<organism evidence="6 7">
    <name type="scientific">Nocardiopsis mangrovi</name>
    <dbReference type="NCBI Taxonomy" id="1179818"/>
    <lineage>
        <taxon>Bacteria</taxon>
        <taxon>Bacillati</taxon>
        <taxon>Actinomycetota</taxon>
        <taxon>Actinomycetes</taxon>
        <taxon>Streptosporangiales</taxon>
        <taxon>Nocardiopsidaceae</taxon>
        <taxon>Nocardiopsis</taxon>
    </lineage>
</organism>